<reference evidence="7 8" key="1">
    <citation type="submission" date="2019-06" db="EMBL/GenBank/DDBJ databases">
        <title>Micromonospora ordensis sp. nov., isolated from deep marine sediment.</title>
        <authorList>
            <person name="Veyisoglu A."/>
            <person name="Carro L."/>
            <person name="Klenk H.-P."/>
            <person name="Sahin N."/>
        </authorList>
    </citation>
    <scope>NUCLEOTIDE SEQUENCE [LARGE SCALE GENOMIC DNA]</scope>
    <source>
        <strain evidence="7 8">S2509</strain>
    </source>
</reference>
<dbReference type="PANTHER" id="PTHR43133:SF25">
    <property type="entry name" value="RNA POLYMERASE SIGMA FACTOR RFAY-RELATED"/>
    <property type="match status" value="1"/>
</dbReference>
<dbReference type="GO" id="GO:0006352">
    <property type="term" value="P:DNA-templated transcription initiation"/>
    <property type="evidence" value="ECO:0007669"/>
    <property type="project" value="InterPro"/>
</dbReference>
<dbReference type="GO" id="GO:0003677">
    <property type="term" value="F:DNA binding"/>
    <property type="evidence" value="ECO:0007669"/>
    <property type="project" value="InterPro"/>
</dbReference>
<gene>
    <name evidence="7" type="ORF">FHG89_14285</name>
</gene>
<dbReference type="InterPro" id="IPR013325">
    <property type="entry name" value="RNA_pol_sigma_r2"/>
</dbReference>
<keyword evidence="8" id="KW-1185">Reference proteome</keyword>
<feature type="domain" description="RNA polymerase sigma factor 70 region 4 type 2" evidence="6">
    <location>
        <begin position="122"/>
        <end position="171"/>
    </location>
</feature>
<feature type="compositionally biased region" description="Basic and acidic residues" evidence="5">
    <location>
        <begin position="174"/>
        <end position="188"/>
    </location>
</feature>
<keyword evidence="3" id="KW-0731">Sigma factor</keyword>
<dbReference type="InterPro" id="IPR039425">
    <property type="entry name" value="RNA_pol_sigma-70-like"/>
</dbReference>
<keyword evidence="4" id="KW-0804">Transcription</keyword>
<feature type="region of interest" description="Disordered" evidence="5">
    <location>
        <begin position="174"/>
        <end position="195"/>
    </location>
</feature>
<feature type="compositionally biased region" description="Basic and acidic residues" evidence="5">
    <location>
        <begin position="8"/>
        <end position="20"/>
    </location>
</feature>
<comment type="caution">
    <text evidence="7">The sequence shown here is derived from an EMBL/GenBank/DDBJ whole genome shotgun (WGS) entry which is preliminary data.</text>
</comment>
<dbReference type="OrthoDB" id="3608473at2"/>
<dbReference type="Pfam" id="PF08281">
    <property type="entry name" value="Sigma70_r4_2"/>
    <property type="match status" value="1"/>
</dbReference>
<dbReference type="SUPFAM" id="SSF88659">
    <property type="entry name" value="Sigma3 and sigma4 domains of RNA polymerase sigma factors"/>
    <property type="match status" value="1"/>
</dbReference>
<dbReference type="InterPro" id="IPR036388">
    <property type="entry name" value="WH-like_DNA-bd_sf"/>
</dbReference>
<evidence type="ECO:0000256" key="3">
    <source>
        <dbReference type="ARBA" id="ARBA00023082"/>
    </source>
</evidence>
<evidence type="ECO:0000256" key="4">
    <source>
        <dbReference type="ARBA" id="ARBA00023163"/>
    </source>
</evidence>
<sequence length="195" mass="22504">MSGTPCRTKGESMSDQVETEKEQVDVEGFVEYYREDFTRLIRFLIRKGASLSEAEDVAQEAMKCALLKWPTIEHPPAWVRQTANSIFIRTRQKSRREREWWLHNGPQDDATEQIFDIEAQHFHRMVKELPTRQRDVMAWTAEGYTPTEIAGVTGQDPGTVRSHLRHARQALIRKLDQQRSDAARREASDGPTQGP</sequence>
<evidence type="ECO:0000313" key="7">
    <source>
        <dbReference type="EMBL" id="TNH28802.1"/>
    </source>
</evidence>
<dbReference type="SUPFAM" id="SSF88946">
    <property type="entry name" value="Sigma2 domain of RNA polymerase sigma factors"/>
    <property type="match status" value="1"/>
</dbReference>
<keyword evidence="2" id="KW-0805">Transcription regulation</keyword>
<comment type="similarity">
    <text evidence="1">Belongs to the sigma-70 factor family. ECF subfamily.</text>
</comment>
<dbReference type="AlphaFoldDB" id="A0A5C4QP16"/>
<evidence type="ECO:0000313" key="8">
    <source>
        <dbReference type="Proteomes" id="UP000306145"/>
    </source>
</evidence>
<dbReference type="Proteomes" id="UP000306145">
    <property type="component" value="Unassembled WGS sequence"/>
</dbReference>
<evidence type="ECO:0000256" key="1">
    <source>
        <dbReference type="ARBA" id="ARBA00010641"/>
    </source>
</evidence>
<dbReference type="EMBL" id="VDFY01000153">
    <property type="protein sequence ID" value="TNH28802.1"/>
    <property type="molecule type" value="Genomic_DNA"/>
</dbReference>
<organism evidence="7 8">
    <name type="scientific">Micromonospora orduensis</name>
    <dbReference type="NCBI Taxonomy" id="1420891"/>
    <lineage>
        <taxon>Bacteria</taxon>
        <taxon>Bacillati</taxon>
        <taxon>Actinomycetota</taxon>
        <taxon>Actinomycetes</taxon>
        <taxon>Micromonosporales</taxon>
        <taxon>Micromonosporaceae</taxon>
        <taxon>Micromonospora</taxon>
    </lineage>
</organism>
<protein>
    <submittedName>
        <fullName evidence="7">RNA polymerase sigma factor</fullName>
    </submittedName>
</protein>
<dbReference type="Gene3D" id="1.10.1740.10">
    <property type="match status" value="1"/>
</dbReference>
<evidence type="ECO:0000256" key="5">
    <source>
        <dbReference type="SAM" id="MobiDB-lite"/>
    </source>
</evidence>
<dbReference type="Gene3D" id="1.10.10.10">
    <property type="entry name" value="Winged helix-like DNA-binding domain superfamily/Winged helix DNA-binding domain"/>
    <property type="match status" value="1"/>
</dbReference>
<dbReference type="InterPro" id="IPR013249">
    <property type="entry name" value="RNA_pol_sigma70_r4_t2"/>
</dbReference>
<dbReference type="InterPro" id="IPR013324">
    <property type="entry name" value="RNA_pol_sigma_r3/r4-like"/>
</dbReference>
<feature type="region of interest" description="Disordered" evidence="5">
    <location>
        <begin position="1"/>
        <end position="20"/>
    </location>
</feature>
<dbReference type="PANTHER" id="PTHR43133">
    <property type="entry name" value="RNA POLYMERASE ECF-TYPE SIGMA FACTO"/>
    <property type="match status" value="1"/>
</dbReference>
<proteinExistence type="inferred from homology"/>
<evidence type="ECO:0000259" key="6">
    <source>
        <dbReference type="Pfam" id="PF08281"/>
    </source>
</evidence>
<dbReference type="GO" id="GO:0016987">
    <property type="term" value="F:sigma factor activity"/>
    <property type="evidence" value="ECO:0007669"/>
    <property type="project" value="UniProtKB-KW"/>
</dbReference>
<evidence type="ECO:0000256" key="2">
    <source>
        <dbReference type="ARBA" id="ARBA00023015"/>
    </source>
</evidence>
<accession>A0A5C4QP16</accession>
<name>A0A5C4QP16_9ACTN</name>